<evidence type="ECO:0000256" key="2">
    <source>
        <dbReference type="ARBA" id="ARBA00022448"/>
    </source>
</evidence>
<accession>C9LL68</accession>
<evidence type="ECO:0000256" key="6">
    <source>
        <dbReference type="ARBA" id="ARBA00023077"/>
    </source>
</evidence>
<keyword evidence="4 10" id="KW-0812">Transmembrane</keyword>
<dbReference type="SUPFAM" id="SSF56935">
    <property type="entry name" value="Porins"/>
    <property type="match status" value="1"/>
</dbReference>
<proteinExistence type="inferred from homology"/>
<dbReference type="InterPro" id="IPR012910">
    <property type="entry name" value="Plug_dom"/>
</dbReference>
<feature type="domain" description="TonB-dependent receptor plug" evidence="13">
    <location>
        <begin position="77"/>
        <end position="187"/>
    </location>
</feature>
<dbReference type="Gene3D" id="2.40.170.20">
    <property type="entry name" value="TonB-dependent receptor, beta-barrel domain"/>
    <property type="match status" value="1"/>
</dbReference>
<keyword evidence="7 10" id="KW-0472">Membrane</keyword>
<keyword evidence="3 10" id="KW-1134">Transmembrane beta strand</keyword>
<dbReference type="AlphaFoldDB" id="C9LL68"/>
<keyword evidence="6 11" id="KW-0798">TonB box</keyword>
<comment type="subcellular location">
    <subcellularLocation>
        <location evidence="1 10">Cell outer membrane</location>
        <topology evidence="1 10">Multi-pass membrane protein</topology>
    </subcellularLocation>
</comment>
<feature type="domain" description="TonB-dependent receptor-like beta-barrel" evidence="12">
    <location>
        <begin position="263"/>
        <end position="700"/>
    </location>
</feature>
<dbReference type="PROSITE" id="PS52016">
    <property type="entry name" value="TONB_DEPENDENT_REC_3"/>
    <property type="match status" value="1"/>
</dbReference>
<evidence type="ECO:0000313" key="14">
    <source>
        <dbReference type="EMBL" id="EEW96069.1"/>
    </source>
</evidence>
<comment type="similarity">
    <text evidence="10 11">Belongs to the TonB-dependent receptor family.</text>
</comment>
<evidence type="ECO:0000259" key="13">
    <source>
        <dbReference type="Pfam" id="PF07715"/>
    </source>
</evidence>
<keyword evidence="15" id="KW-1185">Reference proteome</keyword>
<dbReference type="Pfam" id="PF00593">
    <property type="entry name" value="TonB_dep_Rec_b-barrel"/>
    <property type="match status" value="1"/>
</dbReference>
<keyword evidence="2 10" id="KW-0813">Transport</keyword>
<evidence type="ECO:0000259" key="12">
    <source>
        <dbReference type="Pfam" id="PF00593"/>
    </source>
</evidence>
<evidence type="ECO:0000256" key="8">
    <source>
        <dbReference type="ARBA" id="ARBA00023170"/>
    </source>
</evidence>
<dbReference type="GO" id="GO:0044718">
    <property type="term" value="P:siderophore transmembrane transport"/>
    <property type="evidence" value="ECO:0007669"/>
    <property type="project" value="TreeGrafter"/>
</dbReference>
<organism evidence="14 15">
    <name type="scientific">Dialister invisus DSM 15470</name>
    <dbReference type="NCBI Taxonomy" id="592028"/>
    <lineage>
        <taxon>Bacteria</taxon>
        <taxon>Bacillati</taxon>
        <taxon>Bacillota</taxon>
        <taxon>Negativicutes</taxon>
        <taxon>Veillonellales</taxon>
        <taxon>Veillonellaceae</taxon>
        <taxon>Dialister</taxon>
    </lineage>
</organism>
<evidence type="ECO:0000256" key="7">
    <source>
        <dbReference type="ARBA" id="ARBA00023136"/>
    </source>
</evidence>
<dbReference type="eggNOG" id="COG4771">
    <property type="taxonomic scope" value="Bacteria"/>
</dbReference>
<protein>
    <submittedName>
        <fullName evidence="14">TonB-dependent receptor</fullName>
    </submittedName>
</protein>
<evidence type="ECO:0000256" key="10">
    <source>
        <dbReference type="PROSITE-ProRule" id="PRU01360"/>
    </source>
</evidence>
<keyword evidence="8 14" id="KW-0675">Receptor</keyword>
<dbReference type="EMBL" id="ACIM02000001">
    <property type="protein sequence ID" value="EEW96069.1"/>
    <property type="molecule type" value="Genomic_DNA"/>
</dbReference>
<dbReference type="Gene3D" id="2.170.130.10">
    <property type="entry name" value="TonB-dependent receptor, plug domain"/>
    <property type="match status" value="1"/>
</dbReference>
<sequence>MKKEGVVLLVCLWGWEFYSILFKHLKERGVCMKQGMKSILVAAVVLSISRGSYAAEYPHYYELPGVVITATRTKNTIEKVPASMQVITEADIRRSGAHSMRNLLTDFANIFQKSKVRGGGHDIIIRGMSTDKSLIMINGRRVANEADASGLGNAMALDRINLSNVERVEIVRGPSSALYGSEAMGGVINIITRPSMKISLVTGLEQTSNDTSHWWHADTGRIGKFSSTFDMRFNKIRRDMEPEATESNSYGTAQTYNASLNYYFNNNNYINVWVDYYSQNLESDSGNPMLREFPVYMGMKKLSGQAMISGDGMKRYKQQNYGISWNGKTDRNDWQLRAYMSKFDWDSKRNQKVIKAIPGADRLSKMAYGAVLKKQYNTYDFNYNFHNIWAIDGRNTISLNEHHRLTFGSEYVRENISGTDLGVNGDGISELTENGITKNRSRKSFSTYAGYIQNEMEYGKWFIVPAIRYDHHSIYGSHASPKLGVTYSANENFRVKANYGKGFKAPTVFQLFYDLDRMMGTTWVHLTGNSNLKPEESTSWDLGIEAKFGKGYGSITYFDSDVNNLINSRFVKIENNGHRLYRYENVNTARIKGVESTLGYKFNDVLEFKVTSTWLNAKDTTKHIDLTQRAKLSQVYQFIYDDHKDKGWSAMLWNQFDYKFVTDANGDGMPDDKKSYSLTSFVLTRKINKDTRIYGTVQNVFGKKDTNCDLDGRFWSIGWEHTF</sequence>
<dbReference type="GO" id="GO:0009279">
    <property type="term" value="C:cell outer membrane"/>
    <property type="evidence" value="ECO:0007669"/>
    <property type="project" value="UniProtKB-SubCell"/>
</dbReference>
<keyword evidence="9 10" id="KW-0998">Cell outer membrane</keyword>
<dbReference type="Proteomes" id="UP000004736">
    <property type="component" value="Unassembled WGS sequence"/>
</dbReference>
<dbReference type="HOGENOM" id="CLU_008287_18_0_9"/>
<dbReference type="STRING" id="592028.GCWU000321_00002"/>
<dbReference type="InterPro" id="IPR039426">
    <property type="entry name" value="TonB-dep_rcpt-like"/>
</dbReference>
<dbReference type="InterPro" id="IPR000531">
    <property type="entry name" value="Beta-barrel_TonB"/>
</dbReference>
<evidence type="ECO:0000256" key="9">
    <source>
        <dbReference type="ARBA" id="ARBA00023237"/>
    </source>
</evidence>
<evidence type="ECO:0000313" key="15">
    <source>
        <dbReference type="Proteomes" id="UP000004736"/>
    </source>
</evidence>
<keyword evidence="5" id="KW-0732">Signal</keyword>
<comment type="caution">
    <text evidence="14">The sequence shown here is derived from an EMBL/GenBank/DDBJ whole genome shotgun (WGS) entry which is preliminary data.</text>
</comment>
<dbReference type="CDD" id="cd01347">
    <property type="entry name" value="ligand_gated_channel"/>
    <property type="match status" value="1"/>
</dbReference>
<dbReference type="InterPro" id="IPR037066">
    <property type="entry name" value="Plug_dom_sf"/>
</dbReference>
<reference evidence="14" key="1">
    <citation type="submission" date="2009-09" db="EMBL/GenBank/DDBJ databases">
        <authorList>
            <person name="Weinstock G."/>
            <person name="Sodergren E."/>
            <person name="Clifton S."/>
            <person name="Fulton L."/>
            <person name="Fulton B."/>
            <person name="Courtney L."/>
            <person name="Fronick C."/>
            <person name="Harrison M."/>
            <person name="Strong C."/>
            <person name="Farmer C."/>
            <person name="Delahaunty K."/>
            <person name="Markovic C."/>
            <person name="Hall O."/>
            <person name="Minx P."/>
            <person name="Tomlinson C."/>
            <person name="Mitreva M."/>
            <person name="Nelson J."/>
            <person name="Hou S."/>
            <person name="Wollam A."/>
            <person name="Pepin K.H."/>
            <person name="Johnson M."/>
            <person name="Bhonagiri V."/>
            <person name="Nash W.E."/>
            <person name="Warren W."/>
            <person name="Chinwalla A."/>
            <person name="Mardis E.R."/>
            <person name="Wilson R.K."/>
        </authorList>
    </citation>
    <scope>NUCLEOTIDE SEQUENCE [LARGE SCALE GENOMIC DNA]</scope>
    <source>
        <strain evidence="14">DSM 15470</strain>
    </source>
</reference>
<dbReference type="PANTHER" id="PTHR30069:SF29">
    <property type="entry name" value="HEMOGLOBIN AND HEMOGLOBIN-HAPTOGLOBIN-BINDING PROTEIN 1-RELATED"/>
    <property type="match status" value="1"/>
</dbReference>
<dbReference type="InterPro" id="IPR036942">
    <property type="entry name" value="Beta-barrel_TonB_sf"/>
</dbReference>
<gene>
    <name evidence="14" type="ORF">GCWU000321_00002</name>
</gene>
<evidence type="ECO:0000256" key="5">
    <source>
        <dbReference type="ARBA" id="ARBA00022729"/>
    </source>
</evidence>
<evidence type="ECO:0000256" key="4">
    <source>
        <dbReference type="ARBA" id="ARBA00022692"/>
    </source>
</evidence>
<dbReference type="Pfam" id="PF07715">
    <property type="entry name" value="Plug"/>
    <property type="match status" value="1"/>
</dbReference>
<dbReference type="GO" id="GO:0015344">
    <property type="term" value="F:siderophore uptake transmembrane transporter activity"/>
    <property type="evidence" value="ECO:0007669"/>
    <property type="project" value="TreeGrafter"/>
</dbReference>
<evidence type="ECO:0000256" key="11">
    <source>
        <dbReference type="RuleBase" id="RU003357"/>
    </source>
</evidence>
<dbReference type="PANTHER" id="PTHR30069">
    <property type="entry name" value="TONB-DEPENDENT OUTER MEMBRANE RECEPTOR"/>
    <property type="match status" value="1"/>
</dbReference>
<evidence type="ECO:0000256" key="3">
    <source>
        <dbReference type="ARBA" id="ARBA00022452"/>
    </source>
</evidence>
<evidence type="ECO:0000256" key="1">
    <source>
        <dbReference type="ARBA" id="ARBA00004571"/>
    </source>
</evidence>
<name>C9LL68_9FIRM</name>